<gene>
    <name evidence="1" type="ORF">NEIELOOT_00886</name>
</gene>
<accession>D4DPA1</accession>
<organism evidence="1 2">
    <name type="scientific">Neisseria elongata subsp. glycolytica ATCC 29315</name>
    <dbReference type="NCBI Taxonomy" id="546263"/>
    <lineage>
        <taxon>Bacteria</taxon>
        <taxon>Pseudomonadati</taxon>
        <taxon>Pseudomonadota</taxon>
        <taxon>Betaproteobacteria</taxon>
        <taxon>Neisseriales</taxon>
        <taxon>Neisseriaceae</taxon>
        <taxon>Neisseria</taxon>
    </lineage>
</organism>
<dbReference type="EMBL" id="ADBF01000023">
    <property type="protein sequence ID" value="EFE50209.1"/>
    <property type="molecule type" value="Genomic_DNA"/>
</dbReference>
<dbReference type="Proteomes" id="UP000005536">
    <property type="component" value="Unassembled WGS sequence"/>
</dbReference>
<reference evidence="1 2" key="1">
    <citation type="submission" date="2010-02" db="EMBL/GenBank/DDBJ databases">
        <authorList>
            <person name="Weinstock G."/>
            <person name="Sodergren E."/>
            <person name="Clifton S."/>
            <person name="Fulton L."/>
            <person name="Fulton B."/>
            <person name="Courtney L."/>
            <person name="Fronick C."/>
            <person name="Harrison M."/>
            <person name="Strong C."/>
            <person name="Farmer C."/>
            <person name="Delahaunty K."/>
            <person name="Markovic C."/>
            <person name="Hall O."/>
            <person name="Minx P."/>
            <person name="Tomlinson C."/>
            <person name="Mitreva M."/>
            <person name="Nelson J."/>
            <person name="Hou S."/>
            <person name="Wollam A."/>
            <person name="Pepin K.H."/>
            <person name="Johnson M."/>
            <person name="Bhonagiri V."/>
            <person name="Zhang X."/>
            <person name="Suruliraj S."/>
            <person name="Warren W."/>
            <person name="Chinwalla A."/>
            <person name="Mardis E.R."/>
            <person name="Wilson R.K."/>
        </authorList>
    </citation>
    <scope>NUCLEOTIDE SEQUENCE [LARGE SCALE GENOMIC DNA]</scope>
    <source>
        <strain evidence="1 2">ATCC 29315</strain>
    </source>
</reference>
<dbReference type="AlphaFoldDB" id="D4DPA1"/>
<sequence length="40" mass="4551">MLSGFGCLLETANIVRKGRLKRVISFRWPNLSYLAARISL</sequence>
<protein>
    <submittedName>
        <fullName evidence="1">Uncharacterized protein</fullName>
    </submittedName>
</protein>
<name>D4DPA1_NEIEG</name>
<proteinExistence type="predicted"/>
<evidence type="ECO:0000313" key="1">
    <source>
        <dbReference type="EMBL" id="EFE50209.1"/>
    </source>
</evidence>
<evidence type="ECO:0000313" key="2">
    <source>
        <dbReference type="Proteomes" id="UP000005536"/>
    </source>
</evidence>
<comment type="caution">
    <text evidence="1">The sequence shown here is derived from an EMBL/GenBank/DDBJ whole genome shotgun (WGS) entry which is preliminary data.</text>
</comment>